<name>A0A4D5XEV5_9VIRU</name>
<accession>A0A4D5XEV5</accession>
<sequence length="341" mass="39873">MIIIYILYIFTISNNTKITPKKINNISTKIPYKMSRGRSYKDDIVNDVISMDTSYNEPAIIKETMNPNFITIKFHNDYRDVITAINNIIPTEKQLFNLANIPLKYSEPDPSEITYMVYDFLKVLNKNIKNVVPPVRTCNTGWDEAIVDPNIKSGWDKQQEVLGLQVSLFEKPASRAPVKLIAVNSVEKRETEDEIKYTSTLVIQKLNVDDQMILRVAFIQDKRPLNNEDLFFKQSKIQLFVSIESIFIEGYLSKQGDDAKMMFDDEQVKYYNIDNMEHNDLTDPKYIRSVLMDVYKRRTQEMEQRNALLDEEGQEFHKSLPHPYLFDNILGTRTIFPKHPY</sequence>
<organism evidence="1">
    <name type="scientific">Mimivirus LCMiAC02</name>
    <dbReference type="NCBI Taxonomy" id="2506609"/>
    <lineage>
        <taxon>Viruses</taxon>
        <taxon>Varidnaviria</taxon>
        <taxon>Bamfordvirae</taxon>
        <taxon>Nucleocytoviricota</taxon>
        <taxon>Megaviricetes</taxon>
        <taxon>Imitervirales</taxon>
        <taxon>Mimiviridae</taxon>
        <taxon>Klosneuvirinae</taxon>
    </lineage>
</organism>
<gene>
    <name evidence="1" type="ORF">LCMiAC02_03720</name>
</gene>
<protein>
    <submittedName>
        <fullName evidence="1">Uncharacterized protein</fullName>
    </submittedName>
</protein>
<evidence type="ECO:0000313" key="1">
    <source>
        <dbReference type="EMBL" id="QBK89277.1"/>
    </source>
</evidence>
<reference evidence="1" key="1">
    <citation type="journal article" date="2019" name="MBio">
        <title>Virus Genomes from Deep Sea Sediments Expand the Ocean Megavirome and Support Independent Origins of Viral Gigantism.</title>
        <authorList>
            <person name="Backstrom D."/>
            <person name="Yutin N."/>
            <person name="Jorgensen S.L."/>
            <person name="Dharamshi J."/>
            <person name="Homa F."/>
            <person name="Zaremba-Niedwiedzka K."/>
            <person name="Spang A."/>
            <person name="Wolf Y.I."/>
            <person name="Koonin E.V."/>
            <person name="Ettema T.J."/>
        </authorList>
    </citation>
    <scope>NUCLEOTIDE SEQUENCE</scope>
</reference>
<dbReference type="EMBL" id="MK500412">
    <property type="protein sequence ID" value="QBK89277.1"/>
    <property type="molecule type" value="Genomic_DNA"/>
</dbReference>
<proteinExistence type="predicted"/>